<comment type="similarity">
    <text evidence="6">Belongs to the LptE lipoprotein family.</text>
</comment>
<keyword evidence="9" id="KW-1185">Reference proteome</keyword>
<evidence type="ECO:0000313" key="9">
    <source>
        <dbReference type="Proteomes" id="UP000247673"/>
    </source>
</evidence>
<evidence type="ECO:0000256" key="1">
    <source>
        <dbReference type="ARBA" id="ARBA00022729"/>
    </source>
</evidence>
<comment type="caution">
    <text evidence="8">The sequence shown here is derived from an EMBL/GenBank/DDBJ whole genome shotgun (WGS) entry which is preliminary data.</text>
</comment>
<evidence type="ECO:0000256" key="5">
    <source>
        <dbReference type="ARBA" id="ARBA00023288"/>
    </source>
</evidence>
<dbReference type="GO" id="GO:0043165">
    <property type="term" value="P:Gram-negative-bacterium-type cell outer membrane assembly"/>
    <property type="evidence" value="ECO:0007669"/>
    <property type="project" value="UniProtKB-UniRule"/>
</dbReference>
<evidence type="ECO:0000256" key="2">
    <source>
        <dbReference type="ARBA" id="ARBA00023136"/>
    </source>
</evidence>
<dbReference type="GO" id="GO:1990351">
    <property type="term" value="C:transporter complex"/>
    <property type="evidence" value="ECO:0007669"/>
    <property type="project" value="TreeGrafter"/>
</dbReference>
<evidence type="ECO:0000256" key="3">
    <source>
        <dbReference type="ARBA" id="ARBA00023139"/>
    </source>
</evidence>
<dbReference type="GO" id="GO:0009279">
    <property type="term" value="C:cell outer membrane"/>
    <property type="evidence" value="ECO:0007669"/>
    <property type="project" value="UniProtKB-SubCell"/>
</dbReference>
<evidence type="ECO:0000313" key="8">
    <source>
        <dbReference type="EMBL" id="PXY90359.1"/>
    </source>
</evidence>
<gene>
    <name evidence="6" type="primary">lptE</name>
    <name evidence="8" type="ORF">DKK78_08165</name>
</gene>
<dbReference type="EMBL" id="QGLO01000006">
    <property type="protein sequence ID" value="PXY90359.1"/>
    <property type="molecule type" value="Genomic_DNA"/>
</dbReference>
<evidence type="ECO:0000256" key="4">
    <source>
        <dbReference type="ARBA" id="ARBA00023237"/>
    </source>
</evidence>
<organism evidence="8 9">
    <name type="scientific">Gilliamella apis</name>
    <dbReference type="NCBI Taxonomy" id="1970738"/>
    <lineage>
        <taxon>Bacteria</taxon>
        <taxon>Pseudomonadati</taxon>
        <taxon>Pseudomonadota</taxon>
        <taxon>Gammaproteobacteria</taxon>
        <taxon>Orbales</taxon>
        <taxon>Orbaceae</taxon>
        <taxon>Gilliamella</taxon>
    </lineage>
</organism>
<keyword evidence="5 6" id="KW-0449">Lipoprotein</keyword>
<dbReference type="Proteomes" id="UP000247673">
    <property type="component" value="Unassembled WGS sequence"/>
</dbReference>
<comment type="function">
    <text evidence="6">Together with LptD, is involved in the assembly of lipopolysaccharide (LPS) at the surface of the outer membrane. Required for the proper assembly of LptD. Binds LPS and may serve as the LPS recognition site at the outer membrane.</text>
</comment>
<dbReference type="OrthoDB" id="5801564at2"/>
<evidence type="ECO:0000256" key="6">
    <source>
        <dbReference type="HAMAP-Rule" id="MF_01186"/>
    </source>
</evidence>
<dbReference type="GO" id="GO:0015920">
    <property type="term" value="P:lipopolysaccharide transport"/>
    <property type="evidence" value="ECO:0007669"/>
    <property type="project" value="TreeGrafter"/>
</dbReference>
<feature type="signal peptide" evidence="7">
    <location>
        <begin position="1"/>
        <end position="21"/>
    </location>
</feature>
<feature type="chain" id="PRO_5016179442" description="LPS-assembly lipoprotein LptE" evidence="7">
    <location>
        <begin position="22"/>
        <end position="166"/>
    </location>
</feature>
<proteinExistence type="inferred from homology"/>
<dbReference type="HAMAP" id="MF_01186">
    <property type="entry name" value="LPS_assembly_LptE"/>
    <property type="match status" value="1"/>
</dbReference>
<dbReference type="Gene3D" id="3.30.160.150">
    <property type="entry name" value="Lipoprotein like domain"/>
    <property type="match status" value="1"/>
</dbReference>
<reference evidence="8 9" key="1">
    <citation type="submission" date="2018-05" db="EMBL/GenBank/DDBJ databases">
        <title>Reference genomes for bee gut microbiota database.</title>
        <authorList>
            <person name="Ellegaard K.M."/>
        </authorList>
    </citation>
    <scope>NUCLEOTIDE SEQUENCE [LARGE SCALE GENOMIC DNA]</scope>
    <source>
        <strain evidence="8 9">ESL0172</strain>
    </source>
</reference>
<dbReference type="AlphaFoldDB" id="A0A2V4DTK3"/>
<protein>
    <recommendedName>
        <fullName evidence="6">LPS-assembly lipoprotein LptE</fullName>
    </recommendedName>
</protein>
<comment type="subunit">
    <text evidence="6">Component of the lipopolysaccharide transport and assembly complex. Interacts with LptD.</text>
</comment>
<dbReference type="GO" id="GO:0001530">
    <property type="term" value="F:lipopolysaccharide binding"/>
    <property type="evidence" value="ECO:0007669"/>
    <property type="project" value="TreeGrafter"/>
</dbReference>
<dbReference type="PANTHER" id="PTHR38098">
    <property type="entry name" value="LPS-ASSEMBLY LIPOPROTEIN LPTE"/>
    <property type="match status" value="1"/>
</dbReference>
<sequence length="166" mass="18805">MIPMKKYLALMLLTISLSGCGFHLQYEPEVPTRFKTLSYESGDPYGRLSREVKELLRDNKVTLVNGNNKAKYPSLRIVRNSLDKNTISIYQDGKAAEYQLVLTVQAQVVIAGEQIHPINVRIFRTFFDNPAAALAKTVEQNLIEDEMYKQAAKEIIRKLKSVDAAN</sequence>
<keyword evidence="4 6" id="KW-0998">Cell outer membrane</keyword>
<dbReference type="PROSITE" id="PS51257">
    <property type="entry name" value="PROKAR_LIPOPROTEIN"/>
    <property type="match status" value="1"/>
</dbReference>
<dbReference type="PANTHER" id="PTHR38098:SF1">
    <property type="entry name" value="LPS-ASSEMBLY LIPOPROTEIN LPTE"/>
    <property type="match status" value="1"/>
</dbReference>
<evidence type="ECO:0000256" key="7">
    <source>
        <dbReference type="SAM" id="SignalP"/>
    </source>
</evidence>
<comment type="subcellular location">
    <subcellularLocation>
        <location evidence="6">Cell outer membrane</location>
        <topology evidence="6">Lipid-anchor</topology>
    </subcellularLocation>
</comment>
<keyword evidence="2 6" id="KW-0472">Membrane</keyword>
<dbReference type="InterPro" id="IPR007485">
    <property type="entry name" value="LPS_assembly_LptE"/>
</dbReference>
<keyword evidence="1 6" id="KW-0732">Signal</keyword>
<accession>A0A2V4DTK3</accession>
<name>A0A2V4DTK3_9GAMM</name>
<dbReference type="Pfam" id="PF04390">
    <property type="entry name" value="LptE"/>
    <property type="match status" value="1"/>
</dbReference>
<keyword evidence="3 6" id="KW-0564">Palmitate</keyword>